<evidence type="ECO:0000256" key="5">
    <source>
        <dbReference type="ARBA" id="ARBA00022982"/>
    </source>
</evidence>
<evidence type="ECO:0008006" key="9">
    <source>
        <dbReference type="Google" id="ProtNLM"/>
    </source>
</evidence>
<dbReference type="GO" id="GO:0022900">
    <property type="term" value="P:electron transport chain"/>
    <property type="evidence" value="ECO:0007669"/>
    <property type="project" value="InterPro"/>
</dbReference>
<keyword evidence="2" id="KW-0813">Transport</keyword>
<protein>
    <recommendedName>
        <fullName evidence="9">ETC complex I subunit</fullName>
    </recommendedName>
</protein>
<name>A0A5A7MTA6_9PROT</name>
<evidence type="ECO:0000256" key="4">
    <source>
        <dbReference type="ARBA" id="ARBA00022946"/>
    </source>
</evidence>
<dbReference type="Gene3D" id="3.30.160.190">
    <property type="entry name" value="atu1810 like domain"/>
    <property type="match status" value="1"/>
</dbReference>
<comment type="subcellular location">
    <subcellularLocation>
        <location evidence="1">Membrane</location>
    </subcellularLocation>
</comment>
<dbReference type="PANTHER" id="PTHR12219:SF8">
    <property type="entry name" value="NADH DEHYDROGENASE [UBIQUINONE] IRON-SULFUR PROTEIN 4, MITOCHONDRIAL"/>
    <property type="match status" value="1"/>
</dbReference>
<gene>
    <name evidence="7" type="ORF">JCM17844_18650</name>
</gene>
<dbReference type="InterPro" id="IPR038532">
    <property type="entry name" value="NDUFS4-like_sf"/>
</dbReference>
<keyword evidence="6" id="KW-0472">Membrane</keyword>
<keyword evidence="3" id="KW-0679">Respiratory chain</keyword>
<dbReference type="GO" id="GO:0016020">
    <property type="term" value="C:membrane"/>
    <property type="evidence" value="ECO:0007669"/>
    <property type="project" value="UniProtKB-SubCell"/>
</dbReference>
<dbReference type="PANTHER" id="PTHR12219">
    <property type="entry name" value="NADH-UBIQUINONE OXIDOREDUCTASE"/>
    <property type="match status" value="1"/>
</dbReference>
<sequence length="95" mass="11079">MTMQHARIYRPSKSAMTSGRRNTHKWVLEFVSTTPQVIDPLMGWTGNKDTKKQIKLRFPTKEEALAYAKKYGIAAEILPEHNRMRIIKPYADNFK</sequence>
<dbReference type="AlphaFoldDB" id="A0A5A7MTA6"/>
<keyword evidence="4" id="KW-0809">Transit peptide</keyword>
<dbReference type="Pfam" id="PF04800">
    <property type="entry name" value="NDUS4"/>
    <property type="match status" value="1"/>
</dbReference>
<evidence type="ECO:0000256" key="3">
    <source>
        <dbReference type="ARBA" id="ARBA00022660"/>
    </source>
</evidence>
<evidence type="ECO:0000256" key="6">
    <source>
        <dbReference type="ARBA" id="ARBA00023136"/>
    </source>
</evidence>
<dbReference type="RefSeq" id="WP_210431659.1">
    <property type="nucleotide sequence ID" value="NZ_BKCM01000005.1"/>
</dbReference>
<evidence type="ECO:0000313" key="7">
    <source>
        <dbReference type="EMBL" id="GEQ98228.1"/>
    </source>
</evidence>
<accession>A0A5A7MTA6</accession>
<comment type="caution">
    <text evidence="7">The sequence shown here is derived from an EMBL/GenBank/DDBJ whole genome shotgun (WGS) entry which is preliminary data.</text>
</comment>
<reference evidence="7 8" key="1">
    <citation type="submission" date="2019-09" db="EMBL/GenBank/DDBJ databases">
        <title>NBRP : Genome information of microbial organism related human and environment.</title>
        <authorList>
            <person name="Hattori M."/>
            <person name="Oshima K."/>
            <person name="Inaba H."/>
            <person name="Suda W."/>
            <person name="Sakamoto M."/>
            <person name="Iino T."/>
            <person name="Kitahara M."/>
            <person name="Oshida Y."/>
            <person name="Iida T."/>
            <person name="Kudo T."/>
            <person name="Itoh T."/>
            <person name="Ohkuma M."/>
        </authorList>
    </citation>
    <scope>NUCLEOTIDE SEQUENCE [LARGE SCALE GENOMIC DNA]</scope>
    <source>
        <strain evidence="7 8">Hi-2</strain>
    </source>
</reference>
<evidence type="ECO:0000313" key="8">
    <source>
        <dbReference type="Proteomes" id="UP000322084"/>
    </source>
</evidence>
<evidence type="ECO:0000256" key="1">
    <source>
        <dbReference type="ARBA" id="ARBA00004370"/>
    </source>
</evidence>
<dbReference type="InterPro" id="IPR006885">
    <property type="entry name" value="NADH_UbQ_FeS_4_mit-like"/>
</dbReference>
<proteinExistence type="predicted"/>
<organism evidence="7 8">
    <name type="scientific">Iodidimonas gelatinilytica</name>
    <dbReference type="NCBI Taxonomy" id="1236966"/>
    <lineage>
        <taxon>Bacteria</taxon>
        <taxon>Pseudomonadati</taxon>
        <taxon>Pseudomonadota</taxon>
        <taxon>Alphaproteobacteria</taxon>
        <taxon>Iodidimonadales</taxon>
        <taxon>Iodidimonadaceae</taxon>
        <taxon>Iodidimonas</taxon>
    </lineage>
</organism>
<dbReference type="EMBL" id="BKCL01000005">
    <property type="protein sequence ID" value="GEQ98228.1"/>
    <property type="molecule type" value="Genomic_DNA"/>
</dbReference>
<keyword evidence="5" id="KW-0249">Electron transport</keyword>
<evidence type="ECO:0000256" key="2">
    <source>
        <dbReference type="ARBA" id="ARBA00022448"/>
    </source>
</evidence>
<dbReference type="Proteomes" id="UP000322084">
    <property type="component" value="Unassembled WGS sequence"/>
</dbReference>